<feature type="compositionally biased region" description="Polar residues" evidence="1">
    <location>
        <begin position="7"/>
        <end position="16"/>
    </location>
</feature>
<dbReference type="Proteomes" id="UP000012089">
    <property type="component" value="Unassembled WGS sequence"/>
</dbReference>
<protein>
    <submittedName>
        <fullName evidence="2">Uncharacterized protein</fullName>
    </submittedName>
</protein>
<reference evidence="2 3" key="1">
    <citation type="submission" date="2013-01" db="EMBL/GenBank/DDBJ databases">
        <authorList>
            <person name="Harkins D.M."/>
            <person name="Durkin A.S."/>
            <person name="Brinkac L.M."/>
            <person name="Haft D.H."/>
            <person name="Selengut J.D."/>
            <person name="Sanka R."/>
            <person name="DePew J."/>
            <person name="Purushe J."/>
            <person name="Tulsiani S.M."/>
            <person name="Graham G.C."/>
            <person name="Burns M.-A."/>
            <person name="Dohnt M.F."/>
            <person name="Smythe L.D."/>
            <person name="McKay D.B."/>
            <person name="Craig S.B."/>
            <person name="Vinetz J.M."/>
            <person name="Sutton G.G."/>
            <person name="Nierman W.C."/>
            <person name="Fouts D.E."/>
        </authorList>
    </citation>
    <scope>NUCLEOTIDE SEQUENCE [LARGE SCALE GENOMIC DNA]</scope>
    <source>
        <strain evidence="2 3">LT2156</strain>
    </source>
</reference>
<dbReference type="AlphaFoldDB" id="M6HR64"/>
<evidence type="ECO:0000256" key="1">
    <source>
        <dbReference type="SAM" id="MobiDB-lite"/>
    </source>
</evidence>
<evidence type="ECO:0000313" key="2">
    <source>
        <dbReference type="EMBL" id="EMM97892.1"/>
    </source>
</evidence>
<accession>M6HR64</accession>
<organism evidence="2 3">
    <name type="scientific">Leptospira interrogans serovar Zanoni str. LT2156</name>
    <dbReference type="NCBI Taxonomy" id="1001601"/>
    <lineage>
        <taxon>Bacteria</taxon>
        <taxon>Pseudomonadati</taxon>
        <taxon>Spirochaetota</taxon>
        <taxon>Spirochaetia</taxon>
        <taxon>Leptospirales</taxon>
        <taxon>Leptospiraceae</taxon>
        <taxon>Leptospira</taxon>
    </lineage>
</organism>
<gene>
    <name evidence="2" type="ORF">LEP1GSC158_2823</name>
</gene>
<name>M6HR64_LEPIR</name>
<comment type="caution">
    <text evidence="2">The sequence shown here is derived from an EMBL/GenBank/DDBJ whole genome shotgun (WGS) entry which is preliminary data.</text>
</comment>
<sequence>MRKYQKPQESFPNRSSIEGKKQKIQEIDANTPAEKNENGESPNTVPIPIPKHSISRYKIESLEIKL</sequence>
<feature type="compositionally biased region" description="Basic and acidic residues" evidence="1">
    <location>
        <begin position="17"/>
        <end position="26"/>
    </location>
</feature>
<feature type="region of interest" description="Disordered" evidence="1">
    <location>
        <begin position="1"/>
        <end position="50"/>
    </location>
</feature>
<evidence type="ECO:0000313" key="3">
    <source>
        <dbReference type="Proteomes" id="UP000012089"/>
    </source>
</evidence>
<dbReference type="EMBL" id="AFMF02000006">
    <property type="protein sequence ID" value="EMM97892.1"/>
    <property type="molecule type" value="Genomic_DNA"/>
</dbReference>
<proteinExistence type="predicted"/>